<dbReference type="AlphaFoldDB" id="A0A5E4MZ11"/>
<feature type="compositionally biased region" description="Low complexity" evidence="3">
    <location>
        <begin position="263"/>
        <end position="279"/>
    </location>
</feature>
<dbReference type="InterPro" id="IPR002075">
    <property type="entry name" value="NTF2_dom"/>
</dbReference>
<dbReference type="InterPro" id="IPR032710">
    <property type="entry name" value="NTF2-like_dom_sf"/>
</dbReference>
<feature type="region of interest" description="Disordered" evidence="3">
    <location>
        <begin position="263"/>
        <end position="289"/>
    </location>
</feature>
<protein>
    <submittedName>
        <fullName evidence="5">Nuclear transport factor 2, eukaryote,NTF2-like domain</fullName>
    </submittedName>
</protein>
<keyword evidence="6" id="KW-1185">Reference proteome</keyword>
<sequence>MSNEKKSKDMDSPYLTSPDTMENKADVFIRNYFKSYDNKKVRIHLSEMYDEHAQFSICSYNLGYNCGEPINYGTLFKHGTPISTEQKRVHVGKKQIKNVFRSLPSTRHDFGSFLVDLSLANVRIVQVVVNGMFIDNYCVTNKTHTFQSFCRSFCISTDWRIIGDMLFVTPPPREMIIDSAKRLMLPVKLPMDDDSDDPVLPSDSDDPVLPSDSDRKHNNGINNSVSTLSLRGITSDQLPPFKVHVLRSVPEMSTLLPYIATTTSTSTSTSASTSTSTSTFTQWRNNRMA</sequence>
<evidence type="ECO:0000256" key="2">
    <source>
        <dbReference type="ARBA" id="ARBA00023242"/>
    </source>
</evidence>
<organism evidence="5 6">
    <name type="scientific">Cinara cedri</name>
    <dbReference type="NCBI Taxonomy" id="506608"/>
    <lineage>
        <taxon>Eukaryota</taxon>
        <taxon>Metazoa</taxon>
        <taxon>Ecdysozoa</taxon>
        <taxon>Arthropoda</taxon>
        <taxon>Hexapoda</taxon>
        <taxon>Insecta</taxon>
        <taxon>Pterygota</taxon>
        <taxon>Neoptera</taxon>
        <taxon>Paraneoptera</taxon>
        <taxon>Hemiptera</taxon>
        <taxon>Sternorrhyncha</taxon>
        <taxon>Aphidomorpha</taxon>
        <taxon>Aphidoidea</taxon>
        <taxon>Aphididae</taxon>
        <taxon>Lachninae</taxon>
        <taxon>Cinara</taxon>
    </lineage>
</organism>
<dbReference type="InterPro" id="IPR030217">
    <property type="entry name" value="NXF_fam"/>
</dbReference>
<dbReference type="GO" id="GO:0016973">
    <property type="term" value="P:poly(A)+ mRNA export from nucleus"/>
    <property type="evidence" value="ECO:0007669"/>
    <property type="project" value="TreeGrafter"/>
</dbReference>
<dbReference type="PANTHER" id="PTHR10662">
    <property type="entry name" value="NUCLEAR RNA EXPORT FACTOR"/>
    <property type="match status" value="1"/>
</dbReference>
<dbReference type="InterPro" id="IPR018222">
    <property type="entry name" value="Nuclear_transport_factor_2_euk"/>
</dbReference>
<dbReference type="Gene3D" id="3.10.450.50">
    <property type="match status" value="1"/>
</dbReference>
<proteinExistence type="predicted"/>
<evidence type="ECO:0000313" key="5">
    <source>
        <dbReference type="EMBL" id="VVC37603.1"/>
    </source>
</evidence>
<dbReference type="Proteomes" id="UP000325440">
    <property type="component" value="Unassembled WGS sequence"/>
</dbReference>
<dbReference type="OrthoDB" id="25872at2759"/>
<keyword evidence="2" id="KW-0539">Nucleus</keyword>
<dbReference type="EMBL" id="CABPRJ010001450">
    <property type="protein sequence ID" value="VVC37603.1"/>
    <property type="molecule type" value="Genomic_DNA"/>
</dbReference>
<reference evidence="5 6" key="1">
    <citation type="submission" date="2019-08" db="EMBL/GenBank/DDBJ databases">
        <authorList>
            <person name="Alioto T."/>
            <person name="Alioto T."/>
            <person name="Gomez Garrido J."/>
        </authorList>
    </citation>
    <scope>NUCLEOTIDE SEQUENCE [LARGE SCALE GENOMIC DNA]</scope>
</reference>
<dbReference type="PANTHER" id="PTHR10662:SF22">
    <property type="entry name" value="NUCLEAR RNA EXPORT FACTOR 1"/>
    <property type="match status" value="1"/>
</dbReference>
<gene>
    <name evidence="5" type="ORF">CINCED_3A006742</name>
</gene>
<comment type="subcellular location">
    <subcellularLocation>
        <location evidence="1">Nucleus</location>
    </subcellularLocation>
</comment>
<feature type="domain" description="NTF2" evidence="4">
    <location>
        <begin position="24"/>
        <end position="168"/>
    </location>
</feature>
<evidence type="ECO:0000256" key="1">
    <source>
        <dbReference type="ARBA" id="ARBA00004123"/>
    </source>
</evidence>
<dbReference type="PROSITE" id="PS50177">
    <property type="entry name" value="NTF2_DOMAIN"/>
    <property type="match status" value="1"/>
</dbReference>
<dbReference type="Pfam" id="PF22602">
    <property type="entry name" value="NXF_NTF2"/>
    <property type="match status" value="1"/>
</dbReference>
<feature type="region of interest" description="Disordered" evidence="3">
    <location>
        <begin position="193"/>
        <end position="225"/>
    </location>
</feature>
<accession>A0A5E4MZ11</accession>
<feature type="compositionally biased region" description="Polar residues" evidence="3">
    <location>
        <begin position="280"/>
        <end position="289"/>
    </location>
</feature>
<evidence type="ECO:0000256" key="3">
    <source>
        <dbReference type="SAM" id="MobiDB-lite"/>
    </source>
</evidence>
<dbReference type="GO" id="GO:0003723">
    <property type="term" value="F:RNA binding"/>
    <property type="evidence" value="ECO:0007669"/>
    <property type="project" value="TreeGrafter"/>
</dbReference>
<evidence type="ECO:0000313" key="6">
    <source>
        <dbReference type="Proteomes" id="UP000325440"/>
    </source>
</evidence>
<feature type="compositionally biased region" description="Low complexity" evidence="3">
    <location>
        <begin position="198"/>
        <end position="211"/>
    </location>
</feature>
<dbReference type="SUPFAM" id="SSF54427">
    <property type="entry name" value="NTF2-like"/>
    <property type="match status" value="1"/>
</dbReference>
<evidence type="ECO:0000259" key="4">
    <source>
        <dbReference type="PROSITE" id="PS50177"/>
    </source>
</evidence>
<name>A0A5E4MZ11_9HEMI</name>
<dbReference type="GO" id="GO:0005634">
    <property type="term" value="C:nucleus"/>
    <property type="evidence" value="ECO:0007669"/>
    <property type="project" value="UniProtKB-SubCell"/>
</dbReference>